<feature type="transmembrane region" description="Helical" evidence="1">
    <location>
        <begin position="108"/>
        <end position="131"/>
    </location>
</feature>
<dbReference type="Proteomes" id="UP000198983">
    <property type="component" value="Chromosome I"/>
</dbReference>
<evidence type="ECO:0000313" key="2">
    <source>
        <dbReference type="EMBL" id="SDT12831.1"/>
    </source>
</evidence>
<evidence type="ECO:0000313" key="3">
    <source>
        <dbReference type="Proteomes" id="UP000198983"/>
    </source>
</evidence>
<feature type="transmembrane region" description="Helical" evidence="1">
    <location>
        <begin position="56"/>
        <end position="76"/>
    </location>
</feature>
<keyword evidence="3" id="KW-1185">Reference proteome</keyword>
<keyword evidence="1" id="KW-0812">Transmembrane</keyword>
<proteinExistence type="predicted"/>
<evidence type="ECO:0008006" key="4">
    <source>
        <dbReference type="Google" id="ProtNLM"/>
    </source>
</evidence>
<dbReference type="RefSeq" id="WP_092656100.1">
    <property type="nucleotide sequence ID" value="NZ_LT629732.1"/>
</dbReference>
<feature type="transmembrane region" description="Helical" evidence="1">
    <location>
        <begin position="83"/>
        <end position="102"/>
    </location>
</feature>
<sequence length="145" mass="15684">MTTLTEAKRTPGTRPRRSLLALRIAALVLTAAMFLQPVLAGSYLTGNVGALGTHETNAHVVTSLVFVQLAAALVYAWRGGGRWWPAALSAVLLVAAETQVFLGYAQTLLVHVPLGVGLVLTQILFTCWLTGSHARRARVRKENRR</sequence>
<dbReference type="OrthoDB" id="3823611at2"/>
<name>A0A1H1XUX6_9ACTN</name>
<keyword evidence="1" id="KW-1133">Transmembrane helix</keyword>
<keyword evidence="1" id="KW-0472">Membrane</keyword>
<gene>
    <name evidence="2" type="ORF">SAMN04489717_5140</name>
</gene>
<dbReference type="STRING" id="117157.SAMN04489717_5140"/>
<dbReference type="AlphaFoldDB" id="A0A1H1XUX6"/>
<reference evidence="2 3" key="1">
    <citation type="submission" date="2016-10" db="EMBL/GenBank/DDBJ databases">
        <authorList>
            <person name="de Groot N.N."/>
        </authorList>
    </citation>
    <scope>NUCLEOTIDE SEQUENCE [LARGE SCALE GENOMIC DNA]</scope>
    <source>
        <strain evidence="2 3">DSM 22024</strain>
    </source>
</reference>
<protein>
    <recommendedName>
        <fullName evidence="4">Integral membrane protein</fullName>
    </recommendedName>
</protein>
<organism evidence="2 3">
    <name type="scientific">Actinopolymorpha singaporensis</name>
    <dbReference type="NCBI Taxonomy" id="117157"/>
    <lineage>
        <taxon>Bacteria</taxon>
        <taxon>Bacillati</taxon>
        <taxon>Actinomycetota</taxon>
        <taxon>Actinomycetes</taxon>
        <taxon>Propionibacteriales</taxon>
        <taxon>Actinopolymorphaceae</taxon>
        <taxon>Actinopolymorpha</taxon>
    </lineage>
</organism>
<accession>A0A1H1XUX6</accession>
<dbReference type="EMBL" id="LT629732">
    <property type="protein sequence ID" value="SDT12831.1"/>
    <property type="molecule type" value="Genomic_DNA"/>
</dbReference>
<evidence type="ECO:0000256" key="1">
    <source>
        <dbReference type="SAM" id="Phobius"/>
    </source>
</evidence>